<dbReference type="Proteomes" id="UP000664534">
    <property type="component" value="Unassembled WGS sequence"/>
</dbReference>
<dbReference type="EMBL" id="CAJPDT010000035">
    <property type="protein sequence ID" value="CAF9924019.1"/>
    <property type="molecule type" value="Genomic_DNA"/>
</dbReference>
<protein>
    <submittedName>
        <fullName evidence="1">Uncharacterized protein</fullName>
    </submittedName>
</protein>
<organism evidence="1 2">
    <name type="scientific">Imshaugia aleurites</name>
    <dbReference type="NCBI Taxonomy" id="172621"/>
    <lineage>
        <taxon>Eukaryota</taxon>
        <taxon>Fungi</taxon>
        <taxon>Dikarya</taxon>
        <taxon>Ascomycota</taxon>
        <taxon>Pezizomycotina</taxon>
        <taxon>Lecanoromycetes</taxon>
        <taxon>OSLEUM clade</taxon>
        <taxon>Lecanoromycetidae</taxon>
        <taxon>Lecanorales</taxon>
        <taxon>Lecanorineae</taxon>
        <taxon>Parmeliaceae</taxon>
        <taxon>Imshaugia</taxon>
    </lineage>
</organism>
<reference evidence="1" key="1">
    <citation type="submission" date="2021-03" db="EMBL/GenBank/DDBJ databases">
        <authorList>
            <person name="Tagirdzhanova G."/>
        </authorList>
    </citation>
    <scope>NUCLEOTIDE SEQUENCE</scope>
</reference>
<evidence type="ECO:0000313" key="2">
    <source>
        <dbReference type="Proteomes" id="UP000664534"/>
    </source>
</evidence>
<name>A0A8H3FG96_9LECA</name>
<dbReference type="OrthoDB" id="3897607at2759"/>
<gene>
    <name evidence="1" type="ORF">IMSHALPRED_006060</name>
</gene>
<comment type="caution">
    <text evidence="1">The sequence shown here is derived from an EMBL/GenBank/DDBJ whole genome shotgun (WGS) entry which is preliminary data.</text>
</comment>
<accession>A0A8H3FG96</accession>
<dbReference type="AlphaFoldDB" id="A0A8H3FG96"/>
<keyword evidence="2" id="KW-1185">Reference proteome</keyword>
<sequence>MCAIARTYGFKDATASAGHSNPVESVLWAVLEINVGIIAASIATLKPLFNPLRPSLLRYFRYRKAVDSPQCDDADDNPRLQKLTLGTMPSALPSSLSYYQHKGENHMRVEEF</sequence>
<proteinExistence type="predicted"/>
<evidence type="ECO:0000313" key="1">
    <source>
        <dbReference type="EMBL" id="CAF9924019.1"/>
    </source>
</evidence>